<sequence length="291" mass="32971">MTPHTSPFDARVKSYDPSRMILLKEFDIPQLNRRRLVRIYLPEDYATSSKRYPVIYMHDGQNVFEPELCISGMSWQAGEQLDHMQANGETDGVIIVAVDNSPLHNGFGRMNEYSPWPCELDSGLDGWNDFKLTLGGEGEAYGAFIADTLKPYIDQHYRTRKEREYTTVAGSSMGGLISLYIALRYQQSFANAGVFSPAFWFADKPIENFIQQTAVLLPLNIYMDIGTEETSDHSIAAFPSVYFNGAKRIHQLLQDKSNMLSCSLTVEQDAVHSESAWAQRFPDMVRQLSAR</sequence>
<dbReference type="Pfam" id="PF00756">
    <property type="entry name" value="Esterase"/>
    <property type="match status" value="1"/>
</dbReference>
<protein>
    <submittedName>
        <fullName evidence="1">Alpha/beta hydrolase</fullName>
    </submittedName>
</protein>
<gene>
    <name evidence="1" type="ORF">EIZ48_21065</name>
</gene>
<evidence type="ECO:0000313" key="1">
    <source>
        <dbReference type="EMBL" id="NBI55010.1"/>
    </source>
</evidence>
<evidence type="ECO:0000313" key="2">
    <source>
        <dbReference type="Proteomes" id="UP000738517"/>
    </source>
</evidence>
<dbReference type="InterPro" id="IPR000801">
    <property type="entry name" value="Esterase-like"/>
</dbReference>
<dbReference type="PANTHER" id="PTHR48098:SF6">
    <property type="entry name" value="FERRI-BACILLIBACTIN ESTERASE BESA"/>
    <property type="match status" value="1"/>
</dbReference>
<dbReference type="RefSeq" id="WP_160655891.1">
    <property type="nucleotide sequence ID" value="NZ_RSEJ01000026.1"/>
</dbReference>
<accession>A0ABW9YMQ1</accession>
<dbReference type="PANTHER" id="PTHR48098">
    <property type="entry name" value="ENTEROCHELIN ESTERASE-RELATED"/>
    <property type="match status" value="1"/>
</dbReference>
<proteinExistence type="predicted"/>
<name>A0ABW9YMQ1_9GAMM</name>
<dbReference type="Proteomes" id="UP000738517">
    <property type="component" value="Unassembled WGS sequence"/>
</dbReference>
<dbReference type="SUPFAM" id="SSF53474">
    <property type="entry name" value="alpha/beta-Hydrolases"/>
    <property type="match status" value="1"/>
</dbReference>
<organism evidence="1 2">
    <name type="scientific">Photobacterium alginatilyticum</name>
    <dbReference type="NCBI Taxonomy" id="1775171"/>
    <lineage>
        <taxon>Bacteria</taxon>
        <taxon>Pseudomonadati</taxon>
        <taxon>Pseudomonadota</taxon>
        <taxon>Gammaproteobacteria</taxon>
        <taxon>Vibrionales</taxon>
        <taxon>Vibrionaceae</taxon>
        <taxon>Photobacterium</taxon>
    </lineage>
</organism>
<dbReference type="Gene3D" id="3.40.50.1820">
    <property type="entry name" value="alpha/beta hydrolase"/>
    <property type="match status" value="1"/>
</dbReference>
<comment type="caution">
    <text evidence="1">The sequence shown here is derived from an EMBL/GenBank/DDBJ whole genome shotgun (WGS) entry which is preliminary data.</text>
</comment>
<keyword evidence="2" id="KW-1185">Reference proteome</keyword>
<dbReference type="InterPro" id="IPR029058">
    <property type="entry name" value="AB_hydrolase_fold"/>
</dbReference>
<dbReference type="EMBL" id="RSEJ01000026">
    <property type="protein sequence ID" value="NBI55010.1"/>
    <property type="molecule type" value="Genomic_DNA"/>
</dbReference>
<reference evidence="1 2" key="1">
    <citation type="journal article" date="2017" name="Int. J. Syst. Evol. Microbiol.">
        <title>Photobacterium alginatilyticum sp. nov., a marine bacterium isolated from bottom seawater.</title>
        <authorList>
            <person name="Wang X."/>
            <person name="Wang Y."/>
            <person name="Yang X."/>
            <person name="Sun H."/>
            <person name="Li B."/>
            <person name="Zhang X.H."/>
        </authorList>
    </citation>
    <scope>NUCLEOTIDE SEQUENCE [LARGE SCALE GENOMIC DNA]</scope>
    <source>
        <strain evidence="1 2">P03D4</strain>
    </source>
</reference>
<dbReference type="InterPro" id="IPR050583">
    <property type="entry name" value="Mycobacterial_A85_antigen"/>
</dbReference>
<dbReference type="GO" id="GO:0016787">
    <property type="term" value="F:hydrolase activity"/>
    <property type="evidence" value="ECO:0007669"/>
    <property type="project" value="UniProtKB-KW"/>
</dbReference>
<keyword evidence="1" id="KW-0378">Hydrolase</keyword>